<dbReference type="AlphaFoldDB" id="A0A498KGW2"/>
<dbReference type="Proteomes" id="UP000290289">
    <property type="component" value="Chromosome 2"/>
</dbReference>
<gene>
    <name evidence="1" type="ORF">DVH24_026064</name>
</gene>
<protein>
    <submittedName>
        <fullName evidence="1">Uncharacterized protein</fullName>
    </submittedName>
</protein>
<accession>A0A498KGW2</accession>
<proteinExistence type="predicted"/>
<sequence length="81" mass="9059">MGFQDDTKIAGMACVYCFDCLKVKQYQGTRFQYLKSPIEMLPSSAKMYAKPHITADSKLMTIEELLLNPALNKVSAPSLHS</sequence>
<evidence type="ECO:0000313" key="2">
    <source>
        <dbReference type="Proteomes" id="UP000290289"/>
    </source>
</evidence>
<comment type="caution">
    <text evidence="1">The sequence shown here is derived from an EMBL/GenBank/DDBJ whole genome shotgun (WGS) entry which is preliminary data.</text>
</comment>
<keyword evidence="2" id="KW-1185">Reference proteome</keyword>
<evidence type="ECO:0000313" key="1">
    <source>
        <dbReference type="EMBL" id="RXI06928.1"/>
    </source>
</evidence>
<name>A0A498KGW2_MALDO</name>
<dbReference type="EMBL" id="RDQH01000328">
    <property type="protein sequence ID" value="RXI06928.1"/>
    <property type="molecule type" value="Genomic_DNA"/>
</dbReference>
<reference evidence="1 2" key="1">
    <citation type="submission" date="2018-10" db="EMBL/GenBank/DDBJ databases">
        <title>A high-quality apple genome assembly.</title>
        <authorList>
            <person name="Hu J."/>
        </authorList>
    </citation>
    <scope>NUCLEOTIDE SEQUENCE [LARGE SCALE GENOMIC DNA]</scope>
    <source>
        <strain evidence="2">cv. HFTH1</strain>
        <tissue evidence="1">Young leaf</tissue>
    </source>
</reference>
<organism evidence="1 2">
    <name type="scientific">Malus domestica</name>
    <name type="common">Apple</name>
    <name type="synonym">Pyrus malus</name>
    <dbReference type="NCBI Taxonomy" id="3750"/>
    <lineage>
        <taxon>Eukaryota</taxon>
        <taxon>Viridiplantae</taxon>
        <taxon>Streptophyta</taxon>
        <taxon>Embryophyta</taxon>
        <taxon>Tracheophyta</taxon>
        <taxon>Spermatophyta</taxon>
        <taxon>Magnoliopsida</taxon>
        <taxon>eudicotyledons</taxon>
        <taxon>Gunneridae</taxon>
        <taxon>Pentapetalae</taxon>
        <taxon>rosids</taxon>
        <taxon>fabids</taxon>
        <taxon>Rosales</taxon>
        <taxon>Rosaceae</taxon>
        <taxon>Amygdaloideae</taxon>
        <taxon>Maleae</taxon>
        <taxon>Malus</taxon>
    </lineage>
</organism>